<keyword evidence="9" id="KW-0406">Ion transport</keyword>
<evidence type="ECO:0000256" key="1">
    <source>
        <dbReference type="ARBA" id="ARBA00004651"/>
    </source>
</evidence>
<reference evidence="13" key="1">
    <citation type="journal article" date="2014" name="Front. Microbiol.">
        <title>High frequency of phylogenetically diverse reductive dehalogenase-homologous genes in deep subseafloor sedimentary metagenomes.</title>
        <authorList>
            <person name="Kawai M."/>
            <person name="Futagami T."/>
            <person name="Toyoda A."/>
            <person name="Takaki Y."/>
            <person name="Nishi S."/>
            <person name="Hori S."/>
            <person name="Arai W."/>
            <person name="Tsubouchi T."/>
            <person name="Morono Y."/>
            <person name="Uchiyama I."/>
            <person name="Ito T."/>
            <person name="Fujiyama A."/>
            <person name="Inagaki F."/>
            <person name="Takami H."/>
        </authorList>
    </citation>
    <scope>NUCLEOTIDE SEQUENCE</scope>
    <source>
        <strain evidence="13">Expedition CK06-06</strain>
    </source>
</reference>
<dbReference type="Pfam" id="PF00474">
    <property type="entry name" value="SSF"/>
    <property type="match status" value="1"/>
</dbReference>
<dbReference type="EMBL" id="BART01013434">
    <property type="protein sequence ID" value="GAG77058.1"/>
    <property type="molecule type" value="Genomic_DNA"/>
</dbReference>
<keyword evidence="7 12" id="KW-1133">Transmembrane helix</keyword>
<evidence type="ECO:0000256" key="3">
    <source>
        <dbReference type="ARBA" id="ARBA00022448"/>
    </source>
</evidence>
<dbReference type="InterPro" id="IPR050277">
    <property type="entry name" value="Sodium:Solute_Symporter"/>
</dbReference>
<dbReference type="GO" id="GO:0006814">
    <property type="term" value="P:sodium ion transport"/>
    <property type="evidence" value="ECO:0007669"/>
    <property type="project" value="UniProtKB-KW"/>
</dbReference>
<sequence>SAQLSTIAGNLNGVATMITSDIYESIFNQKADNKIILLVARFMTFAVGIGMILFAYWVPKMGGAVNAYLTMIAIMDMPLFIVAVVYGLFWKRCNWQGAIAGYFTGAVAGVFGEFVLQYNFNQNTFLTAAVALVVTPIVSSLTRRPDELKIAEVWQAKHVTEEEVKAGQVYNIIPVTTFGKASLVVLFVGLLTFVIGLVMGNYNTSVASCLAVTGMIVYFVGGLSRTMTD</sequence>
<evidence type="ECO:0000256" key="11">
    <source>
        <dbReference type="ARBA" id="ARBA00023201"/>
    </source>
</evidence>
<comment type="similarity">
    <text evidence="2">Belongs to the sodium:solute symporter (SSF) (TC 2.A.21) family.</text>
</comment>
<keyword evidence="6" id="KW-0769">Symport</keyword>
<evidence type="ECO:0000256" key="10">
    <source>
        <dbReference type="ARBA" id="ARBA00023136"/>
    </source>
</evidence>
<dbReference type="InterPro" id="IPR001734">
    <property type="entry name" value="Na/solute_symporter"/>
</dbReference>
<keyword evidence="8" id="KW-0915">Sodium</keyword>
<dbReference type="GO" id="GO:0015293">
    <property type="term" value="F:symporter activity"/>
    <property type="evidence" value="ECO:0007669"/>
    <property type="project" value="UniProtKB-KW"/>
</dbReference>
<proteinExistence type="inferred from homology"/>
<dbReference type="InterPro" id="IPR038377">
    <property type="entry name" value="Na/Glc_symporter_sf"/>
</dbReference>
<keyword evidence="5 12" id="KW-0812">Transmembrane</keyword>
<dbReference type="AlphaFoldDB" id="X1AY76"/>
<keyword evidence="4" id="KW-1003">Cell membrane</keyword>
<dbReference type="PANTHER" id="PTHR48086:SF3">
    <property type="entry name" value="SODIUM_PROLINE SYMPORTER"/>
    <property type="match status" value="1"/>
</dbReference>
<evidence type="ECO:0000313" key="13">
    <source>
        <dbReference type="EMBL" id="GAG77058.1"/>
    </source>
</evidence>
<evidence type="ECO:0000256" key="6">
    <source>
        <dbReference type="ARBA" id="ARBA00022847"/>
    </source>
</evidence>
<keyword evidence="11" id="KW-0739">Sodium transport</keyword>
<name>X1AY76_9ZZZZ</name>
<keyword evidence="10 12" id="KW-0472">Membrane</keyword>
<feature type="transmembrane region" description="Helical" evidence="12">
    <location>
        <begin position="68"/>
        <end position="90"/>
    </location>
</feature>
<organism evidence="13">
    <name type="scientific">marine sediment metagenome</name>
    <dbReference type="NCBI Taxonomy" id="412755"/>
    <lineage>
        <taxon>unclassified sequences</taxon>
        <taxon>metagenomes</taxon>
        <taxon>ecological metagenomes</taxon>
    </lineage>
</organism>
<evidence type="ECO:0000256" key="5">
    <source>
        <dbReference type="ARBA" id="ARBA00022692"/>
    </source>
</evidence>
<evidence type="ECO:0000256" key="2">
    <source>
        <dbReference type="ARBA" id="ARBA00006434"/>
    </source>
</evidence>
<comment type="caution">
    <text evidence="13">The sequence shown here is derived from an EMBL/GenBank/DDBJ whole genome shotgun (WGS) entry which is preliminary data.</text>
</comment>
<accession>X1AY76</accession>
<feature type="transmembrane region" description="Helical" evidence="12">
    <location>
        <begin position="124"/>
        <end position="142"/>
    </location>
</feature>
<evidence type="ECO:0000256" key="12">
    <source>
        <dbReference type="SAM" id="Phobius"/>
    </source>
</evidence>
<evidence type="ECO:0000256" key="9">
    <source>
        <dbReference type="ARBA" id="ARBA00023065"/>
    </source>
</evidence>
<evidence type="ECO:0000256" key="4">
    <source>
        <dbReference type="ARBA" id="ARBA00022475"/>
    </source>
</evidence>
<evidence type="ECO:0008006" key="14">
    <source>
        <dbReference type="Google" id="ProtNLM"/>
    </source>
</evidence>
<dbReference type="GO" id="GO:0005886">
    <property type="term" value="C:plasma membrane"/>
    <property type="evidence" value="ECO:0007669"/>
    <property type="project" value="UniProtKB-SubCell"/>
</dbReference>
<evidence type="ECO:0000256" key="7">
    <source>
        <dbReference type="ARBA" id="ARBA00022989"/>
    </source>
</evidence>
<dbReference type="Gene3D" id="1.20.1730.10">
    <property type="entry name" value="Sodium/glucose cotransporter"/>
    <property type="match status" value="1"/>
</dbReference>
<keyword evidence="3" id="KW-0813">Transport</keyword>
<evidence type="ECO:0000256" key="8">
    <source>
        <dbReference type="ARBA" id="ARBA00023053"/>
    </source>
</evidence>
<feature type="transmembrane region" description="Helical" evidence="12">
    <location>
        <begin position="205"/>
        <end position="223"/>
    </location>
</feature>
<feature type="transmembrane region" description="Helical" evidence="12">
    <location>
        <begin position="35"/>
        <end position="56"/>
    </location>
</feature>
<feature type="transmembrane region" description="Helical" evidence="12">
    <location>
        <begin position="181"/>
        <end position="199"/>
    </location>
</feature>
<comment type="subcellular location">
    <subcellularLocation>
        <location evidence="1">Cell membrane</location>
        <topology evidence="1">Multi-pass membrane protein</topology>
    </subcellularLocation>
</comment>
<dbReference type="PROSITE" id="PS50283">
    <property type="entry name" value="NA_SOLUT_SYMP_3"/>
    <property type="match status" value="1"/>
</dbReference>
<dbReference type="PANTHER" id="PTHR48086">
    <property type="entry name" value="SODIUM/PROLINE SYMPORTER-RELATED"/>
    <property type="match status" value="1"/>
</dbReference>
<gene>
    <name evidence="13" type="ORF">S01H4_27468</name>
</gene>
<feature type="transmembrane region" description="Helical" evidence="12">
    <location>
        <begin position="97"/>
        <end position="118"/>
    </location>
</feature>
<protein>
    <recommendedName>
        <fullName evidence="14">Sodium:solute symporter</fullName>
    </recommendedName>
</protein>
<feature type="non-terminal residue" evidence="13">
    <location>
        <position position="1"/>
    </location>
</feature>